<evidence type="ECO:0000256" key="1">
    <source>
        <dbReference type="ARBA" id="ARBA00006987"/>
    </source>
</evidence>
<keyword evidence="2" id="KW-0732">Signal</keyword>
<dbReference type="PIRSF" id="PIRSF017082">
    <property type="entry name" value="YflP"/>
    <property type="match status" value="1"/>
</dbReference>
<feature type="chain" id="PRO_5046448941" evidence="2">
    <location>
        <begin position="26"/>
        <end position="320"/>
    </location>
</feature>
<gene>
    <name evidence="3" type="ORF">R9Z33_03960</name>
</gene>
<dbReference type="RefSeq" id="WP_318650004.1">
    <property type="nucleotide sequence ID" value="NZ_CP137852.1"/>
</dbReference>
<dbReference type="PANTHER" id="PTHR42928">
    <property type="entry name" value="TRICARBOXYLATE-BINDING PROTEIN"/>
    <property type="match status" value="1"/>
</dbReference>
<dbReference type="EMBL" id="CP137852">
    <property type="protein sequence ID" value="WPB86027.1"/>
    <property type="molecule type" value="Genomic_DNA"/>
</dbReference>
<dbReference type="Pfam" id="PF03401">
    <property type="entry name" value="TctC"/>
    <property type="match status" value="1"/>
</dbReference>
<proteinExistence type="inferred from homology"/>
<dbReference type="Gene3D" id="3.40.190.10">
    <property type="entry name" value="Periplasmic binding protein-like II"/>
    <property type="match status" value="1"/>
</dbReference>
<feature type="signal peptide" evidence="2">
    <location>
        <begin position="1"/>
        <end position="25"/>
    </location>
</feature>
<comment type="similarity">
    <text evidence="1">Belongs to the UPF0065 (bug) family.</text>
</comment>
<evidence type="ECO:0000313" key="3">
    <source>
        <dbReference type="EMBL" id="WPB86027.1"/>
    </source>
</evidence>
<dbReference type="Gene3D" id="3.40.190.150">
    <property type="entry name" value="Bordetella uptake gene, domain 1"/>
    <property type="match status" value="1"/>
</dbReference>
<name>A0ABZ0PK65_9PROT</name>
<reference evidence="3 4" key="1">
    <citation type="submission" date="2023-11" db="EMBL/GenBank/DDBJ databases">
        <title>Arctic aerobic anoxygenic photoheterotroph Sediminicoccus rosea KRV36 adapts its photosynthesis to long days of polar summer.</title>
        <authorList>
            <person name="Tomasch J."/>
            <person name="Kopejtka K."/>
            <person name="Bily T."/>
            <person name="Gardiner A.T."/>
            <person name="Gardian Z."/>
            <person name="Shivaramu S."/>
            <person name="Koblizek M."/>
            <person name="Engelhardt F."/>
            <person name="Kaftan D."/>
        </authorList>
    </citation>
    <scope>NUCLEOTIDE SEQUENCE [LARGE SCALE GENOMIC DNA]</scope>
    <source>
        <strain evidence="3 4">R-30</strain>
    </source>
</reference>
<dbReference type="CDD" id="cd07012">
    <property type="entry name" value="PBP2_Bug_TTT"/>
    <property type="match status" value="1"/>
</dbReference>
<dbReference type="Proteomes" id="UP001305521">
    <property type="component" value="Chromosome"/>
</dbReference>
<evidence type="ECO:0000313" key="4">
    <source>
        <dbReference type="Proteomes" id="UP001305521"/>
    </source>
</evidence>
<organism evidence="3 4">
    <name type="scientific">Sediminicoccus rosea</name>
    <dbReference type="NCBI Taxonomy" id="1225128"/>
    <lineage>
        <taxon>Bacteria</taxon>
        <taxon>Pseudomonadati</taxon>
        <taxon>Pseudomonadota</taxon>
        <taxon>Alphaproteobacteria</taxon>
        <taxon>Acetobacterales</taxon>
        <taxon>Roseomonadaceae</taxon>
        <taxon>Sediminicoccus</taxon>
    </lineage>
</organism>
<dbReference type="InterPro" id="IPR042100">
    <property type="entry name" value="Bug_dom1"/>
</dbReference>
<dbReference type="PROSITE" id="PS51318">
    <property type="entry name" value="TAT"/>
    <property type="match status" value="1"/>
</dbReference>
<protein>
    <submittedName>
        <fullName evidence="3">Tripartite tricarboxylate transporter substrate binding protein</fullName>
    </submittedName>
</protein>
<sequence length="320" mass="34273">MTRMHRRGLLGGVAAALAAPGLARAQTGWQPTRPLQLIVGFAPGGGSDIIARTIAEAAAPLMPQPMVVVNRPGAGGVIAAEFVARAAPDGHTLLLAGGSESTSVPAHREVPYDPKRSFRAVIRLTRHPHFICVRNDSRFANMTQVIQQARAEPGRITHGSAGVGTLSHSLFMLLERRADVEFLHVPYTGGGPVAQALIAGQIDLGVMASDEFGTLNAAGLFRPIAVASGERALSQPNVPTLKELGWDVQADNQKGWVGPAGLTDEMSTYLHDRFRQAMQAPVWQRFRERLGEGDGYADGPGFQRDMDTLLDNVRAALRRS</sequence>
<accession>A0ABZ0PK65</accession>
<keyword evidence="4" id="KW-1185">Reference proteome</keyword>
<evidence type="ECO:0000256" key="2">
    <source>
        <dbReference type="SAM" id="SignalP"/>
    </source>
</evidence>
<dbReference type="PANTHER" id="PTHR42928:SF5">
    <property type="entry name" value="BLR1237 PROTEIN"/>
    <property type="match status" value="1"/>
</dbReference>
<dbReference type="InterPro" id="IPR006311">
    <property type="entry name" value="TAT_signal"/>
</dbReference>
<dbReference type="InterPro" id="IPR005064">
    <property type="entry name" value="BUG"/>
</dbReference>